<dbReference type="Proteomes" id="UP001140560">
    <property type="component" value="Unassembled WGS sequence"/>
</dbReference>
<dbReference type="InterPro" id="IPR004841">
    <property type="entry name" value="AA-permease/SLC12A_dom"/>
</dbReference>
<dbReference type="OrthoDB" id="3900342at2759"/>
<evidence type="ECO:0000256" key="2">
    <source>
        <dbReference type="ARBA" id="ARBA00022448"/>
    </source>
</evidence>
<evidence type="ECO:0000256" key="7">
    <source>
        <dbReference type="SAM" id="MobiDB-lite"/>
    </source>
</evidence>
<keyword evidence="3 8" id="KW-0812">Transmembrane</keyword>
<dbReference type="PIRSF" id="PIRSF006060">
    <property type="entry name" value="AA_transporter"/>
    <property type="match status" value="1"/>
</dbReference>
<evidence type="ECO:0000313" key="11">
    <source>
        <dbReference type="Proteomes" id="UP001140560"/>
    </source>
</evidence>
<dbReference type="GO" id="GO:0016020">
    <property type="term" value="C:membrane"/>
    <property type="evidence" value="ECO:0007669"/>
    <property type="project" value="UniProtKB-SubCell"/>
</dbReference>
<evidence type="ECO:0000259" key="9">
    <source>
        <dbReference type="Pfam" id="PF00324"/>
    </source>
</evidence>
<protein>
    <recommendedName>
        <fullName evidence="9">Amino acid permease/ SLC12A domain-containing protein</fullName>
    </recommendedName>
</protein>
<dbReference type="GO" id="GO:0015171">
    <property type="term" value="F:amino acid transmembrane transporter activity"/>
    <property type="evidence" value="ECO:0007669"/>
    <property type="project" value="TreeGrafter"/>
</dbReference>
<dbReference type="PANTHER" id="PTHR43341:SF39">
    <property type="entry name" value="AMINO ACID TRANSPORTER (EUROFUNG)-RELATED"/>
    <property type="match status" value="1"/>
</dbReference>
<dbReference type="PROSITE" id="PS00218">
    <property type="entry name" value="AMINO_ACID_PERMEASE_1"/>
    <property type="match status" value="1"/>
</dbReference>
<feature type="transmembrane region" description="Helical" evidence="8">
    <location>
        <begin position="39"/>
        <end position="59"/>
    </location>
</feature>
<evidence type="ECO:0000256" key="1">
    <source>
        <dbReference type="ARBA" id="ARBA00004141"/>
    </source>
</evidence>
<evidence type="ECO:0000256" key="5">
    <source>
        <dbReference type="ARBA" id="ARBA00022989"/>
    </source>
</evidence>
<dbReference type="Pfam" id="PF00324">
    <property type="entry name" value="AA_permease"/>
    <property type="match status" value="1"/>
</dbReference>
<keyword evidence="4" id="KW-0029">Amino-acid transport</keyword>
<comment type="subcellular location">
    <subcellularLocation>
        <location evidence="1">Membrane</location>
        <topology evidence="1">Multi-pass membrane protein</topology>
    </subcellularLocation>
</comment>
<keyword evidence="11" id="KW-1185">Reference proteome</keyword>
<proteinExistence type="predicted"/>
<accession>A0A9W8YGK5</accession>
<dbReference type="PANTHER" id="PTHR43341">
    <property type="entry name" value="AMINO ACID PERMEASE"/>
    <property type="match status" value="1"/>
</dbReference>
<evidence type="ECO:0000256" key="3">
    <source>
        <dbReference type="ARBA" id="ARBA00022692"/>
    </source>
</evidence>
<evidence type="ECO:0000256" key="6">
    <source>
        <dbReference type="ARBA" id="ARBA00023136"/>
    </source>
</evidence>
<dbReference type="Gene3D" id="1.20.1740.10">
    <property type="entry name" value="Amino acid/polyamine transporter I"/>
    <property type="match status" value="1"/>
</dbReference>
<name>A0A9W8YGK5_9PLEO</name>
<feature type="domain" description="Amino acid permease/ SLC12A" evidence="9">
    <location>
        <begin position="36"/>
        <end position="327"/>
    </location>
</feature>
<feature type="transmembrane region" description="Helical" evidence="8">
    <location>
        <begin position="359"/>
        <end position="381"/>
    </location>
</feature>
<feature type="transmembrane region" description="Helical" evidence="8">
    <location>
        <begin position="267"/>
        <end position="288"/>
    </location>
</feature>
<evidence type="ECO:0000256" key="4">
    <source>
        <dbReference type="ARBA" id="ARBA00022970"/>
    </source>
</evidence>
<feature type="transmembrane region" description="Helical" evidence="8">
    <location>
        <begin position="393"/>
        <end position="411"/>
    </location>
</feature>
<dbReference type="InterPro" id="IPR004840">
    <property type="entry name" value="Amino_acid_permease_CS"/>
</dbReference>
<sequence>MGVANSGNGNPEHGEIESITPRNGSNAVRRDLQRRHINMIAIAGMIGTGLFLASGQAIATAGPVGALFGYIVMGLITWGIALMTAEISAFMPVTGGFVRHATKFVQPALGAATGWNFWYTMAITAPAELSAAATCINFWDTSTNQAVWFSVFIVCIMALNFAPVKAYGESEVFFAALKILLIIGLILAGIIVDLGGAAGQERIGFRYWKSPGPFNAYLVSGNTGKFLGFWSTLISAAYSYANVQVVAIAGAETQNPRKIIPNALRMTFFRVLIFYVISIFVVGLLIPYNDENLGISTGTAEQSPFVIAFQRAGIKVLPSIINAIHIRVLVEIVSGFVQKVGVLLIRATGLPYKSPLQPYSAWVTLGVLFLVILFSGFSVFFPGNWSVSSFLTYYIDIAIFIFLWAVSWLFFKAKPVSLRDMDLSEIYVIEQESEEEKQLAARNPETLSWWRRWVI</sequence>
<evidence type="ECO:0000256" key="8">
    <source>
        <dbReference type="SAM" id="Phobius"/>
    </source>
</evidence>
<keyword evidence="5 8" id="KW-1133">Transmembrane helix</keyword>
<feature type="transmembrane region" description="Helical" evidence="8">
    <location>
        <begin position="172"/>
        <end position="192"/>
    </location>
</feature>
<dbReference type="AlphaFoldDB" id="A0A9W8YGK5"/>
<comment type="caution">
    <text evidence="10">The sequence shown here is derived from an EMBL/GenBank/DDBJ whole genome shotgun (WGS) entry which is preliminary data.</text>
</comment>
<keyword evidence="6 8" id="KW-0472">Membrane</keyword>
<dbReference type="EMBL" id="JAPEUY010000002">
    <property type="protein sequence ID" value="KAJ4376332.1"/>
    <property type="molecule type" value="Genomic_DNA"/>
</dbReference>
<organism evidence="10 11">
    <name type="scientific">Neocucurbitaria cava</name>
    <dbReference type="NCBI Taxonomy" id="798079"/>
    <lineage>
        <taxon>Eukaryota</taxon>
        <taxon>Fungi</taxon>
        <taxon>Dikarya</taxon>
        <taxon>Ascomycota</taxon>
        <taxon>Pezizomycotina</taxon>
        <taxon>Dothideomycetes</taxon>
        <taxon>Pleosporomycetidae</taxon>
        <taxon>Pleosporales</taxon>
        <taxon>Pleosporineae</taxon>
        <taxon>Cucurbitariaceae</taxon>
        <taxon>Neocucurbitaria</taxon>
    </lineage>
</organism>
<evidence type="ECO:0000313" key="10">
    <source>
        <dbReference type="EMBL" id="KAJ4376332.1"/>
    </source>
</evidence>
<feature type="transmembrane region" description="Helical" evidence="8">
    <location>
        <begin position="324"/>
        <end position="347"/>
    </location>
</feature>
<keyword evidence="2" id="KW-0813">Transport</keyword>
<feature type="transmembrane region" description="Helical" evidence="8">
    <location>
        <begin position="146"/>
        <end position="166"/>
    </location>
</feature>
<feature type="region of interest" description="Disordered" evidence="7">
    <location>
        <begin position="1"/>
        <end position="27"/>
    </location>
</feature>
<reference evidence="10" key="1">
    <citation type="submission" date="2022-10" db="EMBL/GenBank/DDBJ databases">
        <title>Tapping the CABI collections for fungal endophytes: first genome assemblies for Collariella, Neodidymelliopsis, Ascochyta clinopodiicola, Didymella pomorum, Didymosphaeria variabile, Neocosmospora piperis and Neocucurbitaria cava.</title>
        <authorList>
            <person name="Hill R."/>
        </authorList>
    </citation>
    <scope>NUCLEOTIDE SEQUENCE</scope>
    <source>
        <strain evidence="10">IMI 356814</strain>
    </source>
</reference>
<dbReference type="InterPro" id="IPR050524">
    <property type="entry name" value="APC_YAT"/>
</dbReference>
<feature type="transmembrane region" description="Helical" evidence="8">
    <location>
        <begin position="65"/>
        <end position="85"/>
    </location>
</feature>
<gene>
    <name evidence="10" type="ORF">N0V83_001615</name>
</gene>